<dbReference type="KEGG" id="ehx:EMIHUDRAFT_446931"/>
<keyword evidence="9" id="KW-1185">Reference proteome</keyword>
<dbReference type="GeneID" id="17283554"/>
<sequence length="308" mass="33501">MMLGLFAVFKTAVATAEAASMDLEGALISRVPSGRRRRQEFLEAAGPTLLVLTFLEDSLRVVQQWEGQMAFMQSTMHLGYYLGATLLFLSMLVQTVGSLVVLHAALVPSAKLGLAKRATWSLLAFTIVQPFMYGELTNIDFLCRSLTLAGGLLLCTFAQSKQLASRPRASQWGLPQSNFAADKLQLFGRLMLTLLFFFEALAGSNSGGLHSLIEAPRLLPAVTAVALIAAAVLIAVGFKTEWSALLLAGGLVLLDLFWYPFWSAPSYRADHMRYYFFQTLSVAGGLMLLAVHGPGAIALEKRAAEKDF</sequence>
<dbReference type="GeneID" id="17283737"/>
<dbReference type="STRING" id="2903.R1FXM8"/>
<feature type="transmembrane region" description="Helical" evidence="6">
    <location>
        <begin position="78"/>
        <end position="102"/>
    </location>
</feature>
<evidence type="ECO:0008006" key="10">
    <source>
        <dbReference type="Google" id="ProtNLM"/>
    </source>
</evidence>
<comment type="similarity">
    <text evidence="2">Belongs to the SURF4 family.</text>
</comment>
<evidence type="ECO:0000256" key="1">
    <source>
        <dbReference type="ARBA" id="ARBA00004141"/>
    </source>
</evidence>
<evidence type="ECO:0000256" key="7">
    <source>
        <dbReference type="SAM" id="SignalP"/>
    </source>
</evidence>
<name>A0A0D3KR99_EMIH1</name>
<dbReference type="EnsemblProtists" id="EOD38467">
    <property type="protein sequence ID" value="EOD38467"/>
    <property type="gene ID" value="EMIHUDRAFT_440111"/>
</dbReference>
<evidence type="ECO:0000313" key="8">
    <source>
        <dbReference type="EnsemblProtists" id="EOD38284"/>
    </source>
</evidence>
<organism evidence="8 9">
    <name type="scientific">Emiliania huxleyi (strain CCMP1516)</name>
    <dbReference type="NCBI Taxonomy" id="280463"/>
    <lineage>
        <taxon>Eukaryota</taxon>
        <taxon>Haptista</taxon>
        <taxon>Haptophyta</taxon>
        <taxon>Prymnesiophyceae</taxon>
        <taxon>Isochrysidales</taxon>
        <taxon>Noelaerhabdaceae</taxon>
        <taxon>Emiliania</taxon>
    </lineage>
</organism>
<feature type="chain" id="PRO_5044053685" description="Surfeit locus protein 4" evidence="7">
    <location>
        <begin position="19"/>
        <end position="308"/>
    </location>
</feature>
<dbReference type="HOGENOM" id="CLU_056195_0_0_1"/>
<evidence type="ECO:0000256" key="5">
    <source>
        <dbReference type="ARBA" id="ARBA00023136"/>
    </source>
</evidence>
<keyword evidence="4 6" id="KW-1133">Transmembrane helix</keyword>
<keyword evidence="3 6" id="KW-0812">Transmembrane</keyword>
<dbReference type="AlphaFoldDB" id="A0A0D3KR99"/>
<feature type="signal peptide" evidence="7">
    <location>
        <begin position="1"/>
        <end position="18"/>
    </location>
</feature>
<dbReference type="RefSeq" id="XP_005790713.1">
    <property type="nucleotide sequence ID" value="XM_005790656.1"/>
</dbReference>
<evidence type="ECO:0000313" key="9">
    <source>
        <dbReference type="Proteomes" id="UP000013827"/>
    </source>
</evidence>
<dbReference type="EnsemblProtists" id="EOD38284">
    <property type="protein sequence ID" value="EOD38284"/>
    <property type="gene ID" value="EMIHUDRAFT_446931"/>
</dbReference>
<evidence type="ECO:0000256" key="3">
    <source>
        <dbReference type="ARBA" id="ARBA00022692"/>
    </source>
</evidence>
<dbReference type="Proteomes" id="UP000013827">
    <property type="component" value="Unassembled WGS sequence"/>
</dbReference>
<protein>
    <recommendedName>
        <fullName evidence="10">Surfeit locus protein 4</fullName>
    </recommendedName>
</protein>
<feature type="transmembrane region" description="Helical" evidence="6">
    <location>
        <begin position="218"/>
        <end position="238"/>
    </location>
</feature>
<dbReference type="KEGG" id="ehx:EMIHUDRAFT_440111"/>
<evidence type="ECO:0000256" key="2">
    <source>
        <dbReference type="ARBA" id="ARBA00006945"/>
    </source>
</evidence>
<evidence type="ECO:0000256" key="4">
    <source>
        <dbReference type="ARBA" id="ARBA00022989"/>
    </source>
</evidence>
<feature type="transmembrane region" description="Helical" evidence="6">
    <location>
        <begin position="245"/>
        <end position="262"/>
    </location>
</feature>
<dbReference type="InterPro" id="IPR002995">
    <property type="entry name" value="Surf4"/>
</dbReference>
<feature type="transmembrane region" description="Helical" evidence="6">
    <location>
        <begin position="274"/>
        <end position="299"/>
    </location>
</feature>
<dbReference type="GO" id="GO:0016020">
    <property type="term" value="C:membrane"/>
    <property type="evidence" value="ECO:0007669"/>
    <property type="project" value="UniProtKB-SubCell"/>
</dbReference>
<feature type="transmembrane region" description="Helical" evidence="6">
    <location>
        <begin position="186"/>
        <end position="206"/>
    </location>
</feature>
<dbReference type="Pfam" id="PF02077">
    <property type="entry name" value="SURF4"/>
    <property type="match status" value="1"/>
</dbReference>
<dbReference type="eggNOG" id="KOG3998">
    <property type="taxonomic scope" value="Eukaryota"/>
</dbReference>
<proteinExistence type="inferred from homology"/>
<evidence type="ECO:0000256" key="6">
    <source>
        <dbReference type="SAM" id="Phobius"/>
    </source>
</evidence>
<reference evidence="9" key="1">
    <citation type="journal article" date="2013" name="Nature">
        <title>Pan genome of the phytoplankton Emiliania underpins its global distribution.</title>
        <authorList>
            <person name="Read B.A."/>
            <person name="Kegel J."/>
            <person name="Klute M.J."/>
            <person name="Kuo A."/>
            <person name="Lefebvre S.C."/>
            <person name="Maumus F."/>
            <person name="Mayer C."/>
            <person name="Miller J."/>
            <person name="Monier A."/>
            <person name="Salamov A."/>
            <person name="Young J."/>
            <person name="Aguilar M."/>
            <person name="Claverie J.M."/>
            <person name="Frickenhaus S."/>
            <person name="Gonzalez K."/>
            <person name="Herman E.K."/>
            <person name="Lin Y.C."/>
            <person name="Napier J."/>
            <person name="Ogata H."/>
            <person name="Sarno A.F."/>
            <person name="Shmutz J."/>
            <person name="Schroeder D."/>
            <person name="de Vargas C."/>
            <person name="Verret F."/>
            <person name="von Dassow P."/>
            <person name="Valentin K."/>
            <person name="Van de Peer Y."/>
            <person name="Wheeler G."/>
            <person name="Dacks J.B."/>
            <person name="Delwiche C.F."/>
            <person name="Dyhrman S.T."/>
            <person name="Glockner G."/>
            <person name="John U."/>
            <person name="Richards T."/>
            <person name="Worden A.Z."/>
            <person name="Zhang X."/>
            <person name="Grigoriev I.V."/>
            <person name="Allen A.E."/>
            <person name="Bidle K."/>
            <person name="Borodovsky M."/>
            <person name="Bowler C."/>
            <person name="Brownlee C."/>
            <person name="Cock J.M."/>
            <person name="Elias M."/>
            <person name="Gladyshev V.N."/>
            <person name="Groth M."/>
            <person name="Guda C."/>
            <person name="Hadaegh A."/>
            <person name="Iglesias-Rodriguez M.D."/>
            <person name="Jenkins J."/>
            <person name="Jones B.M."/>
            <person name="Lawson T."/>
            <person name="Leese F."/>
            <person name="Lindquist E."/>
            <person name="Lobanov A."/>
            <person name="Lomsadze A."/>
            <person name="Malik S.B."/>
            <person name="Marsh M.E."/>
            <person name="Mackinder L."/>
            <person name="Mock T."/>
            <person name="Mueller-Roeber B."/>
            <person name="Pagarete A."/>
            <person name="Parker M."/>
            <person name="Probert I."/>
            <person name="Quesneville H."/>
            <person name="Raines C."/>
            <person name="Rensing S.A."/>
            <person name="Riano-Pachon D.M."/>
            <person name="Richier S."/>
            <person name="Rokitta S."/>
            <person name="Shiraiwa Y."/>
            <person name="Soanes D.M."/>
            <person name="van der Giezen M."/>
            <person name="Wahlund T.M."/>
            <person name="Williams B."/>
            <person name="Wilson W."/>
            <person name="Wolfe G."/>
            <person name="Wurch L.L."/>
        </authorList>
    </citation>
    <scope>NUCLEOTIDE SEQUENCE</scope>
</reference>
<comment type="subcellular location">
    <subcellularLocation>
        <location evidence="1">Membrane</location>
        <topology evidence="1">Multi-pass membrane protein</topology>
    </subcellularLocation>
</comment>
<keyword evidence="5 6" id="KW-0472">Membrane</keyword>
<dbReference type="PaxDb" id="2903-EOD38284"/>
<reference evidence="8" key="2">
    <citation type="submission" date="2024-10" db="UniProtKB">
        <authorList>
            <consortium name="EnsemblProtists"/>
        </authorList>
    </citation>
    <scope>IDENTIFICATION</scope>
</reference>
<dbReference type="RefSeq" id="XP_005790896.1">
    <property type="nucleotide sequence ID" value="XM_005790839.1"/>
</dbReference>
<keyword evidence="7" id="KW-0732">Signal</keyword>
<dbReference type="OMA" id="SSPRQYM"/>
<accession>A0A0D3KR99</accession>